<dbReference type="InterPro" id="IPR011004">
    <property type="entry name" value="Trimer_LpxA-like_sf"/>
</dbReference>
<evidence type="ECO:0000256" key="1">
    <source>
        <dbReference type="ARBA" id="ARBA00022516"/>
    </source>
</evidence>
<dbReference type="RefSeq" id="WP_245601186.1">
    <property type="nucleotide sequence ID" value="NZ_CP150637.1"/>
</dbReference>
<feature type="domain" description="UDP-3-O-[3-hydroxymyristoyl] glucosamine N-acyltransferase non-repeat region" evidence="8">
    <location>
        <begin position="31"/>
        <end position="97"/>
    </location>
</feature>
<dbReference type="EMBL" id="CP150637">
    <property type="protein sequence ID" value="WZW88191.1"/>
    <property type="molecule type" value="Genomic_DNA"/>
</dbReference>
<evidence type="ECO:0000256" key="5">
    <source>
        <dbReference type="ARBA" id="ARBA00023098"/>
    </source>
</evidence>
<evidence type="ECO:0000259" key="8">
    <source>
        <dbReference type="Pfam" id="PF04613"/>
    </source>
</evidence>
<keyword evidence="1 7" id="KW-0444">Lipid biosynthesis</keyword>
<accession>A0ABZ3C138</accession>
<sequence>MKQSKQMRLQEIFDYLREKGEAVTLQGDGNILIEGLSTIQHGGDHTLSFFHNPRYRQYLETTKAAAILVDARNAEHVTQAAIVCANTHVAWAYVTQLFQEDYRSFSGIHPTAIIAESAVIESDVTIGAYSVIGEHVVIGKGSYIDAHCTIERNVRMGEECYLFSNVTVRYACQLGNRVVLHPNAVIGAEGFGFARGKSGYIKVAQLGRVILADDVDIGAGSCIDRGAIEDTIVGRGTKIDNHVQLGHNCIVGENTVIAGYTGIAGSTDIGNNVVIGGGVGMNGHMKIEDNVVVTGGTQVSQPLKAGKVYSSIPPVLENKEWRYNSARIKRLGDLFDRVKHLETAFKELKEEGSKEEGSKED</sequence>
<comment type="similarity">
    <text evidence="7">Belongs to the transferase hexapeptide repeat family. LpxD subfamily.</text>
</comment>
<name>A0ABZ3C138_9GAMM</name>
<comment type="function">
    <text evidence="7">Catalyzes the N-acylation of UDP-3-O-acylglucosamine using 3-hydroxyacyl-ACP as the acyl donor. Is involved in the biosynthesis of lipid A, a phosphorylated glycolipid that anchors the lipopolysaccharide to the outer membrane of the cell.</text>
</comment>
<gene>
    <name evidence="7 9" type="primary">lpxD</name>
    <name evidence="9" type="ORF">WMO13_02070</name>
</gene>
<evidence type="ECO:0000313" key="9">
    <source>
        <dbReference type="EMBL" id="WZW88191.1"/>
    </source>
</evidence>
<reference evidence="9 10" key="1">
    <citation type="submission" date="2024-03" db="EMBL/GenBank/DDBJ databases">
        <title>Complete Genome Sequence and Annotation of Ignatzschineria larvae DSM 13226.</title>
        <authorList>
            <person name="Cantrell E."/>
            <person name="Burcham Z.M."/>
        </authorList>
    </citation>
    <scope>NUCLEOTIDE SEQUENCE [LARGE SCALE GENOMIC DNA]</scope>
    <source>
        <strain evidence="9 10">DSM 13226</strain>
    </source>
</reference>
<dbReference type="Pfam" id="PF00132">
    <property type="entry name" value="Hexapep"/>
    <property type="match status" value="2"/>
</dbReference>
<protein>
    <recommendedName>
        <fullName evidence="7">UDP-3-O-acylglucosamine N-acyltransferase</fullName>
        <ecNumber evidence="7">2.3.1.191</ecNumber>
    </recommendedName>
</protein>
<dbReference type="NCBIfam" id="TIGR01853">
    <property type="entry name" value="lipid_A_lpxD"/>
    <property type="match status" value="1"/>
</dbReference>
<comment type="catalytic activity">
    <reaction evidence="7">
        <text>a UDP-3-O-[(3R)-3-hydroxyacyl]-alpha-D-glucosamine + a (3R)-hydroxyacyl-[ACP] = a UDP-2-N,3-O-bis[(3R)-3-hydroxyacyl]-alpha-D-glucosamine + holo-[ACP] + H(+)</text>
        <dbReference type="Rhea" id="RHEA:53836"/>
        <dbReference type="Rhea" id="RHEA-COMP:9685"/>
        <dbReference type="Rhea" id="RHEA-COMP:9945"/>
        <dbReference type="ChEBI" id="CHEBI:15378"/>
        <dbReference type="ChEBI" id="CHEBI:64479"/>
        <dbReference type="ChEBI" id="CHEBI:78827"/>
        <dbReference type="ChEBI" id="CHEBI:137740"/>
        <dbReference type="ChEBI" id="CHEBI:137748"/>
        <dbReference type="EC" id="2.3.1.191"/>
    </reaction>
</comment>
<dbReference type="Pfam" id="PF04613">
    <property type="entry name" value="LpxD"/>
    <property type="match status" value="1"/>
</dbReference>
<dbReference type="HAMAP" id="MF_00523">
    <property type="entry name" value="LpxD"/>
    <property type="match status" value="1"/>
</dbReference>
<keyword evidence="5 7" id="KW-0443">Lipid metabolism</keyword>
<evidence type="ECO:0000256" key="6">
    <source>
        <dbReference type="ARBA" id="ARBA00023315"/>
    </source>
</evidence>
<feature type="active site" description="Proton acceptor" evidence="7">
    <location>
        <position position="247"/>
    </location>
</feature>
<keyword evidence="3 7" id="KW-0808">Transferase</keyword>
<keyword evidence="2 7" id="KW-0441">Lipid A biosynthesis</keyword>
<proteinExistence type="inferred from homology"/>
<keyword evidence="6 7" id="KW-0012">Acyltransferase</keyword>
<evidence type="ECO:0000256" key="2">
    <source>
        <dbReference type="ARBA" id="ARBA00022556"/>
    </source>
</evidence>
<dbReference type="Gene3D" id="1.20.5.170">
    <property type="match status" value="1"/>
</dbReference>
<dbReference type="EC" id="2.3.1.191" evidence="7"/>
<dbReference type="CDD" id="cd03352">
    <property type="entry name" value="LbH_LpxD"/>
    <property type="match status" value="1"/>
</dbReference>
<dbReference type="InterPro" id="IPR001451">
    <property type="entry name" value="Hexapep"/>
</dbReference>
<dbReference type="Proteomes" id="UP001449178">
    <property type="component" value="Chromosome"/>
</dbReference>
<dbReference type="InterPro" id="IPR020573">
    <property type="entry name" value="UDP_GlcNAc_AcTrfase_non-rep"/>
</dbReference>
<dbReference type="NCBIfam" id="NF002060">
    <property type="entry name" value="PRK00892.1"/>
    <property type="match status" value="1"/>
</dbReference>
<evidence type="ECO:0000313" key="10">
    <source>
        <dbReference type="Proteomes" id="UP001449178"/>
    </source>
</evidence>
<keyword evidence="4 7" id="KW-0677">Repeat</keyword>
<dbReference type="GO" id="GO:0103118">
    <property type="term" value="F:UDP-3-O-[(3R)-3-hydroxyacyl]-glucosamine N-acyltransferase activity"/>
    <property type="evidence" value="ECO:0007669"/>
    <property type="project" value="UniProtKB-EC"/>
</dbReference>
<evidence type="ECO:0000256" key="4">
    <source>
        <dbReference type="ARBA" id="ARBA00022737"/>
    </source>
</evidence>
<dbReference type="InterPro" id="IPR007691">
    <property type="entry name" value="LpxD"/>
</dbReference>
<dbReference type="Gene3D" id="2.160.10.10">
    <property type="entry name" value="Hexapeptide repeat proteins"/>
    <property type="match status" value="1"/>
</dbReference>
<dbReference type="Gene3D" id="3.40.1390.10">
    <property type="entry name" value="MurE/MurF, N-terminal domain"/>
    <property type="match status" value="1"/>
</dbReference>
<dbReference type="SUPFAM" id="SSF51161">
    <property type="entry name" value="Trimeric LpxA-like enzymes"/>
    <property type="match status" value="1"/>
</dbReference>
<evidence type="ECO:0000256" key="7">
    <source>
        <dbReference type="HAMAP-Rule" id="MF_00523"/>
    </source>
</evidence>
<evidence type="ECO:0000256" key="3">
    <source>
        <dbReference type="ARBA" id="ARBA00022679"/>
    </source>
</evidence>
<dbReference type="PANTHER" id="PTHR43378:SF2">
    <property type="entry name" value="UDP-3-O-ACYLGLUCOSAMINE N-ACYLTRANSFERASE 1, MITOCHONDRIAL-RELATED"/>
    <property type="match status" value="1"/>
</dbReference>
<comment type="subunit">
    <text evidence="7">Homotrimer.</text>
</comment>
<dbReference type="PANTHER" id="PTHR43378">
    <property type="entry name" value="UDP-3-O-ACYLGLUCOSAMINE N-ACYLTRANSFERASE"/>
    <property type="match status" value="1"/>
</dbReference>
<keyword evidence="10" id="KW-1185">Reference proteome</keyword>
<comment type="pathway">
    <text evidence="7">Bacterial outer membrane biogenesis; LPS lipid A biosynthesis.</text>
</comment>
<organism evidence="9 10">
    <name type="scientific">Ignatzschineria larvae DSM 13226</name>
    <dbReference type="NCBI Taxonomy" id="1111732"/>
    <lineage>
        <taxon>Bacteria</taxon>
        <taxon>Pseudomonadati</taxon>
        <taxon>Pseudomonadota</taxon>
        <taxon>Gammaproteobacteria</taxon>
        <taxon>Cardiobacteriales</taxon>
        <taxon>Ignatzschineriaceae</taxon>
        <taxon>Ignatzschineria</taxon>
    </lineage>
</organism>